<gene>
    <name evidence="2" type="ORF">RQP53_15610</name>
</gene>
<feature type="compositionally biased region" description="Low complexity" evidence="1">
    <location>
        <begin position="125"/>
        <end position="141"/>
    </location>
</feature>
<name>A0ABU3PEJ3_9BURK</name>
<sequence>MFEQRRAELLQRQLELRLRNAELRAEMVAGLNAVDQRWQRLNGVLGPLRQLWQLGGRGSQAGALGLVGALAAGLTWLARRRDGAAGSEALAGVSRWLGLMRSGMRLWRLWRELDAQAATPNPVGAAAQADQSAQSDGTAPG</sequence>
<accession>A0ABU3PEJ3</accession>
<protein>
    <recommendedName>
        <fullName evidence="4">DUF3318 domain-containing protein</fullName>
    </recommendedName>
</protein>
<dbReference type="EMBL" id="JAVXZY010000006">
    <property type="protein sequence ID" value="MDT9000702.1"/>
    <property type="molecule type" value="Genomic_DNA"/>
</dbReference>
<dbReference type="Proteomes" id="UP001246372">
    <property type="component" value="Unassembled WGS sequence"/>
</dbReference>
<evidence type="ECO:0008006" key="4">
    <source>
        <dbReference type="Google" id="ProtNLM"/>
    </source>
</evidence>
<evidence type="ECO:0000313" key="3">
    <source>
        <dbReference type="Proteomes" id="UP001246372"/>
    </source>
</evidence>
<feature type="region of interest" description="Disordered" evidence="1">
    <location>
        <begin position="121"/>
        <end position="141"/>
    </location>
</feature>
<comment type="caution">
    <text evidence="2">The sequence shown here is derived from an EMBL/GenBank/DDBJ whole genome shotgun (WGS) entry which is preliminary data.</text>
</comment>
<reference evidence="2" key="1">
    <citation type="submission" date="2023-09" db="EMBL/GenBank/DDBJ databases">
        <title>Paucibacter sp. APW11 Genome sequencing and assembly.</title>
        <authorList>
            <person name="Kim I."/>
        </authorList>
    </citation>
    <scope>NUCLEOTIDE SEQUENCE</scope>
    <source>
        <strain evidence="2">APW11</strain>
    </source>
</reference>
<evidence type="ECO:0000256" key="1">
    <source>
        <dbReference type="SAM" id="MobiDB-lite"/>
    </source>
</evidence>
<evidence type="ECO:0000313" key="2">
    <source>
        <dbReference type="EMBL" id="MDT9000702.1"/>
    </source>
</evidence>
<organism evidence="2 3">
    <name type="scientific">Roseateles aquae</name>
    <dbReference type="NCBI Taxonomy" id="3077235"/>
    <lineage>
        <taxon>Bacteria</taxon>
        <taxon>Pseudomonadati</taxon>
        <taxon>Pseudomonadota</taxon>
        <taxon>Betaproteobacteria</taxon>
        <taxon>Burkholderiales</taxon>
        <taxon>Sphaerotilaceae</taxon>
        <taxon>Roseateles</taxon>
    </lineage>
</organism>
<dbReference type="RefSeq" id="WP_315651525.1">
    <property type="nucleotide sequence ID" value="NZ_JAVXZY010000006.1"/>
</dbReference>
<proteinExistence type="predicted"/>
<keyword evidence="3" id="KW-1185">Reference proteome</keyword>